<dbReference type="InterPro" id="IPR036286">
    <property type="entry name" value="LexA/Signal_pep-like_sf"/>
</dbReference>
<keyword evidence="3 7" id="KW-0378">Hydrolase</keyword>
<evidence type="ECO:0000256" key="3">
    <source>
        <dbReference type="ARBA" id="ARBA00022801"/>
    </source>
</evidence>
<dbReference type="RefSeq" id="WP_109616202.1">
    <property type="nucleotide sequence ID" value="NZ_QGDO01000001.1"/>
</dbReference>
<evidence type="ECO:0000256" key="2">
    <source>
        <dbReference type="ARBA" id="ARBA00022763"/>
    </source>
</evidence>
<dbReference type="PRINTS" id="PR00726">
    <property type="entry name" value="LEXASERPTASE"/>
</dbReference>
<evidence type="ECO:0000256" key="4">
    <source>
        <dbReference type="ARBA" id="ARBA00022813"/>
    </source>
</evidence>
<keyword evidence="2" id="KW-0227">DNA damage</keyword>
<dbReference type="CDD" id="cd06529">
    <property type="entry name" value="S24_LexA-like"/>
    <property type="match status" value="1"/>
</dbReference>
<proteinExistence type="inferred from homology"/>
<dbReference type="PANTHER" id="PTHR33516:SF2">
    <property type="entry name" value="LEXA REPRESSOR-RELATED"/>
    <property type="match status" value="1"/>
</dbReference>
<dbReference type="NCBIfam" id="NF007621">
    <property type="entry name" value="PRK10276.1"/>
    <property type="match status" value="1"/>
</dbReference>
<evidence type="ECO:0000256" key="6">
    <source>
        <dbReference type="ARBA" id="ARBA00023236"/>
    </source>
</evidence>
<protein>
    <submittedName>
        <fullName evidence="9">DNA polymerase V</fullName>
    </submittedName>
</protein>
<dbReference type="PANTHER" id="PTHR33516">
    <property type="entry name" value="LEXA REPRESSOR"/>
    <property type="match status" value="1"/>
</dbReference>
<organism evidence="9 10">
    <name type="scientific">Sediminitomix flava</name>
    <dbReference type="NCBI Taxonomy" id="379075"/>
    <lineage>
        <taxon>Bacteria</taxon>
        <taxon>Pseudomonadati</taxon>
        <taxon>Bacteroidota</taxon>
        <taxon>Cytophagia</taxon>
        <taxon>Cytophagales</taxon>
        <taxon>Flammeovirgaceae</taxon>
        <taxon>Sediminitomix</taxon>
    </lineage>
</organism>
<dbReference type="Gene3D" id="2.10.109.10">
    <property type="entry name" value="Umud Fragment, subunit A"/>
    <property type="match status" value="1"/>
</dbReference>
<dbReference type="GO" id="GO:0006281">
    <property type="term" value="P:DNA repair"/>
    <property type="evidence" value="ECO:0007669"/>
    <property type="project" value="UniProtKB-KW"/>
</dbReference>
<keyword evidence="6" id="KW-0742">SOS response</keyword>
<dbReference type="OrthoDB" id="9787787at2"/>
<gene>
    <name evidence="9" type="ORF">BC781_1011100</name>
</gene>
<evidence type="ECO:0000313" key="9">
    <source>
        <dbReference type="EMBL" id="PWJ44729.1"/>
    </source>
</evidence>
<accession>A0A315ZHP7</accession>
<keyword evidence="4 7" id="KW-0068">Autocatalytic cleavage</keyword>
<dbReference type="GO" id="GO:0003677">
    <property type="term" value="F:DNA binding"/>
    <property type="evidence" value="ECO:0007669"/>
    <property type="project" value="InterPro"/>
</dbReference>
<dbReference type="Pfam" id="PF00717">
    <property type="entry name" value="Peptidase_S24"/>
    <property type="match status" value="1"/>
</dbReference>
<sequence length="131" mass="14941">MIKLIRGDVNAGFPSPADDFMEDDLHIEDYLVKNQSSTFCVRVYGDSMQGVGIFEGDILVVDASITPRHDDVVIAILNTEHTVKRLFRKGKRVGLKPENPNYQIRWIDIDNDDFRIGGVVTFSLRHHKWPS</sequence>
<dbReference type="Proteomes" id="UP000245535">
    <property type="component" value="Unassembled WGS sequence"/>
</dbReference>
<name>A0A315ZHP7_SEDFL</name>
<reference evidence="9 10" key="1">
    <citation type="submission" date="2018-03" db="EMBL/GenBank/DDBJ databases">
        <title>Genomic Encyclopedia of Archaeal and Bacterial Type Strains, Phase II (KMG-II): from individual species to whole genera.</title>
        <authorList>
            <person name="Goeker M."/>
        </authorList>
    </citation>
    <scope>NUCLEOTIDE SEQUENCE [LARGE SCALE GENOMIC DNA]</scope>
    <source>
        <strain evidence="9 10">DSM 28229</strain>
    </source>
</reference>
<evidence type="ECO:0000256" key="5">
    <source>
        <dbReference type="ARBA" id="ARBA00023204"/>
    </source>
</evidence>
<dbReference type="InterPro" id="IPR006197">
    <property type="entry name" value="Peptidase_S24_LexA"/>
</dbReference>
<comment type="caution">
    <text evidence="9">The sequence shown here is derived from an EMBL/GenBank/DDBJ whole genome shotgun (WGS) entry which is preliminary data.</text>
</comment>
<dbReference type="InterPro" id="IPR050077">
    <property type="entry name" value="LexA_repressor"/>
</dbReference>
<evidence type="ECO:0000259" key="8">
    <source>
        <dbReference type="Pfam" id="PF00717"/>
    </source>
</evidence>
<evidence type="ECO:0000256" key="1">
    <source>
        <dbReference type="ARBA" id="ARBA00007484"/>
    </source>
</evidence>
<dbReference type="InterPro" id="IPR039418">
    <property type="entry name" value="LexA-like"/>
</dbReference>
<dbReference type="EMBL" id="QGDO01000001">
    <property type="protein sequence ID" value="PWJ44729.1"/>
    <property type="molecule type" value="Genomic_DNA"/>
</dbReference>
<dbReference type="GO" id="GO:0006355">
    <property type="term" value="P:regulation of DNA-templated transcription"/>
    <property type="evidence" value="ECO:0007669"/>
    <property type="project" value="InterPro"/>
</dbReference>
<dbReference type="GO" id="GO:0009432">
    <property type="term" value="P:SOS response"/>
    <property type="evidence" value="ECO:0007669"/>
    <property type="project" value="UniProtKB-KW"/>
</dbReference>
<comment type="similarity">
    <text evidence="1 7">Belongs to the peptidase S24 family.</text>
</comment>
<dbReference type="InterPro" id="IPR015927">
    <property type="entry name" value="Peptidase_S24_S26A/B/C"/>
</dbReference>
<keyword evidence="5" id="KW-0234">DNA repair</keyword>
<dbReference type="SUPFAM" id="SSF51306">
    <property type="entry name" value="LexA/Signal peptidase"/>
    <property type="match status" value="1"/>
</dbReference>
<dbReference type="AlphaFoldDB" id="A0A315ZHP7"/>
<evidence type="ECO:0000256" key="7">
    <source>
        <dbReference type="RuleBase" id="RU003991"/>
    </source>
</evidence>
<evidence type="ECO:0000313" key="10">
    <source>
        <dbReference type="Proteomes" id="UP000245535"/>
    </source>
</evidence>
<feature type="domain" description="Peptidase S24/S26A/S26B/S26C" evidence="8">
    <location>
        <begin position="4"/>
        <end position="120"/>
    </location>
</feature>
<keyword evidence="10" id="KW-1185">Reference proteome</keyword>
<dbReference type="GO" id="GO:0016787">
    <property type="term" value="F:hydrolase activity"/>
    <property type="evidence" value="ECO:0007669"/>
    <property type="project" value="UniProtKB-KW"/>
</dbReference>